<feature type="region of interest" description="Disordered" evidence="1">
    <location>
        <begin position="1"/>
        <end position="32"/>
    </location>
</feature>
<dbReference type="OrthoDB" id="2991415at2"/>
<reference evidence="3" key="1">
    <citation type="submission" date="2017-11" db="EMBL/GenBank/DDBJ databases">
        <title>Complete Genome Sequence of Kyrpidia sp. Strain EA-1, a thermophilic, hydrogen-oxidizing Bacterium, isolated from the Azores.</title>
        <authorList>
            <person name="Reiner J.E."/>
            <person name="Lapp C.J."/>
            <person name="Bunk B."/>
            <person name="Gescher J."/>
        </authorList>
    </citation>
    <scope>NUCLEOTIDE SEQUENCE [LARGE SCALE GENOMIC DNA]</scope>
    <source>
        <strain evidence="3">EA-1</strain>
    </source>
</reference>
<dbReference type="KEGG" id="kyr:CVV65_13140"/>
<evidence type="ECO:0000256" key="1">
    <source>
        <dbReference type="SAM" id="MobiDB-lite"/>
    </source>
</evidence>
<accession>A0A2K8N8U9</accession>
<keyword evidence="3" id="KW-1185">Reference proteome</keyword>
<proteinExistence type="predicted"/>
<feature type="compositionally biased region" description="Basic and acidic residues" evidence="1">
    <location>
        <begin position="9"/>
        <end position="32"/>
    </location>
</feature>
<dbReference type="EMBL" id="CP024955">
    <property type="protein sequence ID" value="ATY85754.1"/>
    <property type="molecule type" value="Genomic_DNA"/>
</dbReference>
<dbReference type="RefSeq" id="WP_100668512.1">
    <property type="nucleotide sequence ID" value="NZ_CP024955.1"/>
</dbReference>
<dbReference type="AlphaFoldDB" id="A0A2K8N8U9"/>
<name>A0A2K8N8U9_9BACL</name>
<evidence type="ECO:0000313" key="2">
    <source>
        <dbReference type="EMBL" id="ATY85754.1"/>
    </source>
</evidence>
<protein>
    <submittedName>
        <fullName evidence="2">Uncharacterized protein</fullName>
    </submittedName>
</protein>
<organism evidence="2 3">
    <name type="scientific">Kyrpidia spormannii</name>
    <dbReference type="NCBI Taxonomy" id="2055160"/>
    <lineage>
        <taxon>Bacteria</taxon>
        <taxon>Bacillati</taxon>
        <taxon>Bacillota</taxon>
        <taxon>Bacilli</taxon>
        <taxon>Bacillales</taxon>
        <taxon>Alicyclobacillaceae</taxon>
        <taxon>Kyrpidia</taxon>
    </lineage>
</organism>
<sequence length="70" mass="7799">MQDPLSTGRRSDAVRSDVPVQRESDPAKEDIEEGMDRMMNEGGGVVDHYHEHVPVLRNDLVNVDENPGAE</sequence>
<dbReference type="Proteomes" id="UP000231932">
    <property type="component" value="Chromosome"/>
</dbReference>
<gene>
    <name evidence="2" type="ORF">CVV65_13140</name>
</gene>
<evidence type="ECO:0000313" key="3">
    <source>
        <dbReference type="Proteomes" id="UP000231932"/>
    </source>
</evidence>